<sequence>MTDLRSRLHDVVDGPGDPPAVLADRGATALDDVLVGALTARVRRRRAVRTGATGALGALTVVAVAVGATALTNGRGAARHPAADADDAALHCGDVVLTDTIRPRGEGLTLAAPALANSTVVAGEPVDVTAALTYEGTVRLEWDVEQYLQLAVLQDGTVVATGMLPFIEAMSPGRYTTEDTVPLWPCAAVGELAPGAYDLVATVALAKPDDANPGADALELSAGPAPFRIVAAPASAEEAVRQAEVALAEVVAAADAARADAAIGTCGTRMPEVTDPYLGLDVELGASAQAGEPVYGTGSLTSRDGLTVVGDAPMSAVRLVLTRDGVVVGRGQYDADYASRLVVDGHEPLELPAVGDAVICRLPGAEGPTLPLPPGTYQAYGLLEVTVSEVQAPGDVFPTPVTGTRTVVTEPVDVVVGDG</sequence>
<dbReference type="Proteomes" id="UP000321484">
    <property type="component" value="Unassembled WGS sequence"/>
</dbReference>
<reference evidence="2 3" key="1">
    <citation type="submission" date="2019-07" db="EMBL/GenBank/DDBJ databases">
        <title>Whole genome shotgun sequence of Actinotalea fermentans NBRC 105374.</title>
        <authorList>
            <person name="Hosoyama A."/>
            <person name="Uohara A."/>
            <person name="Ohji S."/>
            <person name="Ichikawa N."/>
        </authorList>
    </citation>
    <scope>NUCLEOTIDE SEQUENCE [LARGE SCALE GENOMIC DNA]</scope>
    <source>
        <strain evidence="2 3">NBRC 105374</strain>
    </source>
</reference>
<keyword evidence="3" id="KW-1185">Reference proteome</keyword>
<name>A0A511YY01_9CELL</name>
<proteinExistence type="predicted"/>
<organism evidence="2 3">
    <name type="scientific">Actinotalea fermentans</name>
    <dbReference type="NCBI Taxonomy" id="43671"/>
    <lineage>
        <taxon>Bacteria</taxon>
        <taxon>Bacillati</taxon>
        <taxon>Actinomycetota</taxon>
        <taxon>Actinomycetes</taxon>
        <taxon>Micrococcales</taxon>
        <taxon>Cellulomonadaceae</taxon>
        <taxon>Actinotalea</taxon>
    </lineage>
</organism>
<gene>
    <name evidence="2" type="ORF">AFE02nite_18190</name>
</gene>
<dbReference type="RefSeq" id="WP_034247527.1">
    <property type="nucleotide sequence ID" value="NZ_BJYK01000005.1"/>
</dbReference>
<keyword evidence="1" id="KW-0472">Membrane</keyword>
<comment type="caution">
    <text evidence="2">The sequence shown here is derived from an EMBL/GenBank/DDBJ whole genome shotgun (WGS) entry which is preliminary data.</text>
</comment>
<evidence type="ECO:0000313" key="3">
    <source>
        <dbReference type="Proteomes" id="UP000321484"/>
    </source>
</evidence>
<keyword evidence="1" id="KW-1133">Transmembrane helix</keyword>
<accession>A0A511YY01</accession>
<protein>
    <submittedName>
        <fullName evidence="2">Uncharacterized protein</fullName>
    </submittedName>
</protein>
<evidence type="ECO:0000313" key="2">
    <source>
        <dbReference type="EMBL" id="GEN80085.1"/>
    </source>
</evidence>
<dbReference type="AlphaFoldDB" id="A0A511YY01"/>
<evidence type="ECO:0000256" key="1">
    <source>
        <dbReference type="SAM" id="Phobius"/>
    </source>
</evidence>
<dbReference type="EMBL" id="BJYK01000005">
    <property type="protein sequence ID" value="GEN80085.1"/>
    <property type="molecule type" value="Genomic_DNA"/>
</dbReference>
<feature type="transmembrane region" description="Helical" evidence="1">
    <location>
        <begin position="51"/>
        <end position="71"/>
    </location>
</feature>
<keyword evidence="1" id="KW-0812">Transmembrane</keyword>